<dbReference type="Proteomes" id="UP000235116">
    <property type="component" value="Chromosome"/>
</dbReference>
<dbReference type="InterPro" id="IPR050790">
    <property type="entry name" value="ExbB/TolQ_transport"/>
</dbReference>
<evidence type="ECO:0000256" key="2">
    <source>
        <dbReference type="ARBA" id="ARBA00022448"/>
    </source>
</evidence>
<name>A0A2K9LNV7_9GAMM</name>
<feature type="transmembrane region" description="Helical" evidence="9">
    <location>
        <begin position="12"/>
        <end position="32"/>
    </location>
</feature>
<keyword evidence="7 9" id="KW-0472">Membrane</keyword>
<dbReference type="EMBL" id="CP022684">
    <property type="protein sequence ID" value="AUM12484.1"/>
    <property type="molecule type" value="Genomic_DNA"/>
</dbReference>
<feature type="domain" description="MotA/TolQ/ExbB proton channel" evidence="10">
    <location>
        <begin position="87"/>
        <end position="194"/>
    </location>
</feature>
<keyword evidence="3" id="KW-1003">Cell membrane</keyword>
<dbReference type="PANTHER" id="PTHR30625:SF15">
    <property type="entry name" value="BIOPOLYMER TRANSPORT PROTEIN EXBB"/>
    <property type="match status" value="1"/>
</dbReference>
<evidence type="ECO:0000256" key="3">
    <source>
        <dbReference type="ARBA" id="ARBA00022475"/>
    </source>
</evidence>
<evidence type="ECO:0000313" key="12">
    <source>
        <dbReference type="Proteomes" id="UP000235116"/>
    </source>
</evidence>
<sequence length="218" mass="23630">MFPNLIHIAEQGGVVVSILVGLSLIALTVILVKAWQFFRLRPLSAQQMQVLLASVPAGQRHEQAQPTFKRQDLASRLLAHMVALISRQSLSAADLRMESQRKARELLSELTDHLRILEVVANVAPLLGLFGTVLGMIEAFQAMEVAGSQVNPAVLSGGIWQALLTTAVGLAVAIPVSMAHSWFERRVEVQATLLQDVMDRTQLLQTGDVAEISLAVAA</sequence>
<dbReference type="OrthoDB" id="4045at2"/>
<evidence type="ECO:0000256" key="1">
    <source>
        <dbReference type="ARBA" id="ARBA00004651"/>
    </source>
</evidence>
<feature type="transmembrane region" description="Helical" evidence="9">
    <location>
        <begin position="157"/>
        <end position="176"/>
    </location>
</feature>
<dbReference type="Pfam" id="PF01618">
    <property type="entry name" value="MotA_ExbB"/>
    <property type="match status" value="1"/>
</dbReference>
<evidence type="ECO:0000313" key="11">
    <source>
        <dbReference type="EMBL" id="AUM12484.1"/>
    </source>
</evidence>
<dbReference type="AlphaFoldDB" id="A0A2K9LNV7"/>
<dbReference type="KEGG" id="kak:Kalk_08645"/>
<evidence type="ECO:0000256" key="7">
    <source>
        <dbReference type="ARBA" id="ARBA00023136"/>
    </source>
</evidence>
<dbReference type="GO" id="GO:0005886">
    <property type="term" value="C:plasma membrane"/>
    <property type="evidence" value="ECO:0007669"/>
    <property type="project" value="UniProtKB-SubCell"/>
</dbReference>
<dbReference type="GO" id="GO:0017038">
    <property type="term" value="P:protein import"/>
    <property type="evidence" value="ECO:0007669"/>
    <property type="project" value="TreeGrafter"/>
</dbReference>
<comment type="similarity">
    <text evidence="8">Belongs to the exbB/tolQ family.</text>
</comment>
<keyword evidence="4 9" id="KW-0812">Transmembrane</keyword>
<dbReference type="InterPro" id="IPR002898">
    <property type="entry name" value="MotA_ExbB_proton_chnl"/>
</dbReference>
<dbReference type="RefSeq" id="WP_101893851.1">
    <property type="nucleotide sequence ID" value="NZ_CP022684.1"/>
</dbReference>
<evidence type="ECO:0000256" key="5">
    <source>
        <dbReference type="ARBA" id="ARBA00022927"/>
    </source>
</evidence>
<feature type="transmembrane region" description="Helical" evidence="9">
    <location>
        <begin position="116"/>
        <end position="137"/>
    </location>
</feature>
<accession>A0A2K9LNV7</accession>
<evidence type="ECO:0000256" key="4">
    <source>
        <dbReference type="ARBA" id="ARBA00022692"/>
    </source>
</evidence>
<proteinExistence type="inferred from homology"/>
<keyword evidence="5 8" id="KW-0653">Protein transport</keyword>
<gene>
    <name evidence="11" type="ORF">Kalk_08645</name>
</gene>
<protein>
    <recommendedName>
        <fullName evidence="10">MotA/TolQ/ExbB proton channel domain-containing protein</fullName>
    </recommendedName>
</protein>
<dbReference type="PANTHER" id="PTHR30625">
    <property type="entry name" value="PROTEIN TOLQ"/>
    <property type="match status" value="1"/>
</dbReference>
<evidence type="ECO:0000256" key="9">
    <source>
        <dbReference type="SAM" id="Phobius"/>
    </source>
</evidence>
<organism evidence="11 12">
    <name type="scientific">Ketobacter alkanivorans</name>
    <dbReference type="NCBI Taxonomy" id="1917421"/>
    <lineage>
        <taxon>Bacteria</taxon>
        <taxon>Pseudomonadati</taxon>
        <taxon>Pseudomonadota</taxon>
        <taxon>Gammaproteobacteria</taxon>
        <taxon>Pseudomonadales</taxon>
        <taxon>Ketobacteraceae</taxon>
        <taxon>Ketobacter</taxon>
    </lineage>
</organism>
<evidence type="ECO:0000256" key="6">
    <source>
        <dbReference type="ARBA" id="ARBA00022989"/>
    </source>
</evidence>
<comment type="subcellular location">
    <subcellularLocation>
        <location evidence="1">Cell membrane</location>
        <topology evidence="1">Multi-pass membrane protein</topology>
    </subcellularLocation>
    <subcellularLocation>
        <location evidence="8">Membrane</location>
        <topology evidence="8">Multi-pass membrane protein</topology>
    </subcellularLocation>
</comment>
<keyword evidence="6 9" id="KW-1133">Transmembrane helix</keyword>
<evidence type="ECO:0000259" key="10">
    <source>
        <dbReference type="Pfam" id="PF01618"/>
    </source>
</evidence>
<evidence type="ECO:0000256" key="8">
    <source>
        <dbReference type="RuleBase" id="RU004057"/>
    </source>
</evidence>
<keyword evidence="2 8" id="KW-0813">Transport</keyword>
<reference evidence="12" key="1">
    <citation type="submission" date="2017-08" db="EMBL/GenBank/DDBJ databases">
        <title>Direct submision.</title>
        <authorList>
            <person name="Kim S.-J."/>
            <person name="Rhee S.-K."/>
        </authorList>
    </citation>
    <scope>NUCLEOTIDE SEQUENCE [LARGE SCALE GENOMIC DNA]</scope>
    <source>
        <strain evidence="12">GI5</strain>
    </source>
</reference>
<keyword evidence="12" id="KW-1185">Reference proteome</keyword>